<dbReference type="AlphaFoldDB" id="A0A382ASS1"/>
<evidence type="ECO:0000313" key="1">
    <source>
        <dbReference type="EMBL" id="SVB04566.1"/>
    </source>
</evidence>
<proteinExistence type="predicted"/>
<dbReference type="EMBL" id="UINC01026683">
    <property type="protein sequence ID" value="SVB04566.1"/>
    <property type="molecule type" value="Genomic_DNA"/>
</dbReference>
<protein>
    <submittedName>
        <fullName evidence="1">Uncharacterized protein</fullName>
    </submittedName>
</protein>
<reference evidence="1" key="1">
    <citation type="submission" date="2018-05" db="EMBL/GenBank/DDBJ databases">
        <authorList>
            <person name="Lanie J.A."/>
            <person name="Ng W.-L."/>
            <person name="Kazmierczak K.M."/>
            <person name="Andrzejewski T.M."/>
            <person name="Davidsen T.M."/>
            <person name="Wayne K.J."/>
            <person name="Tettelin H."/>
            <person name="Glass J.I."/>
            <person name="Rusch D."/>
            <person name="Podicherti R."/>
            <person name="Tsui H.-C.T."/>
            <person name="Winkler M.E."/>
        </authorList>
    </citation>
    <scope>NUCLEOTIDE SEQUENCE</scope>
</reference>
<name>A0A382ASS1_9ZZZZ</name>
<accession>A0A382ASS1</accession>
<organism evidence="1">
    <name type="scientific">marine metagenome</name>
    <dbReference type="NCBI Taxonomy" id="408172"/>
    <lineage>
        <taxon>unclassified sequences</taxon>
        <taxon>metagenomes</taxon>
        <taxon>ecological metagenomes</taxon>
    </lineage>
</organism>
<sequence length="40" mass="4326">MIFMPDMMLKADTTGISVTLAIPSCIGINPGPYQVLILIF</sequence>
<gene>
    <name evidence="1" type="ORF">METZ01_LOCUS157420</name>
</gene>